<dbReference type="Pfam" id="PF20100">
    <property type="entry name" value="DUF6490"/>
    <property type="match status" value="1"/>
</dbReference>
<dbReference type="PANTHER" id="PTHR46610:SF20">
    <property type="entry name" value="OS05G0181300 PROTEIN"/>
    <property type="match status" value="1"/>
</dbReference>
<feature type="transmembrane region" description="Helical" evidence="1">
    <location>
        <begin position="83"/>
        <end position="101"/>
    </location>
</feature>
<evidence type="ECO:0000256" key="1">
    <source>
        <dbReference type="SAM" id="Phobius"/>
    </source>
</evidence>
<feature type="transmembrane region" description="Helical" evidence="1">
    <location>
        <begin position="121"/>
        <end position="138"/>
    </location>
</feature>
<name>A0AAQ3KI42_9LILI</name>
<keyword evidence="1" id="KW-0472">Membrane</keyword>
<accession>A0AAQ3KI42</accession>
<evidence type="ECO:0000313" key="2">
    <source>
        <dbReference type="EMBL" id="WOL09042.1"/>
    </source>
</evidence>
<reference evidence="2 3" key="1">
    <citation type="submission" date="2023-10" db="EMBL/GenBank/DDBJ databases">
        <title>Chromosome-scale genome assembly provides insights into flower coloration mechanisms of Canna indica.</title>
        <authorList>
            <person name="Li C."/>
        </authorList>
    </citation>
    <scope>NUCLEOTIDE SEQUENCE [LARGE SCALE GENOMIC DNA]</scope>
    <source>
        <tissue evidence="2">Flower</tissue>
    </source>
</reference>
<keyword evidence="3" id="KW-1185">Reference proteome</keyword>
<protein>
    <submittedName>
        <fullName evidence="2">Uncharacterized protein</fullName>
    </submittedName>
</protein>
<feature type="transmembrane region" description="Helical" evidence="1">
    <location>
        <begin position="57"/>
        <end position="77"/>
    </location>
</feature>
<proteinExistence type="predicted"/>
<dbReference type="Proteomes" id="UP001327560">
    <property type="component" value="Chromosome 5"/>
</dbReference>
<dbReference type="EMBL" id="CP136894">
    <property type="protein sequence ID" value="WOL09042.1"/>
    <property type="molecule type" value="Genomic_DNA"/>
</dbReference>
<keyword evidence="1" id="KW-0812">Transmembrane</keyword>
<sequence length="177" mass="19731">MVFIYIRSWTRNIPPNPIPFSMEGLVNNNLGHHHDDVNEPPAEAPAEAARHCRLSNLLPILALLCLTYSVLTSGYTARGDPSRLGFVLFSYADLLFLFYFLRRFERLAPGSSAEERTRLKAAVWLLSTALMLAFGYRVSETVPLALAGIVWILAAAVSAGGFYGLFLLKEEEDKRGR</sequence>
<dbReference type="AlphaFoldDB" id="A0AAQ3KI42"/>
<dbReference type="InterPro" id="IPR045501">
    <property type="entry name" value="DUF6490"/>
</dbReference>
<keyword evidence="1" id="KW-1133">Transmembrane helix</keyword>
<feature type="transmembrane region" description="Helical" evidence="1">
    <location>
        <begin position="144"/>
        <end position="168"/>
    </location>
</feature>
<evidence type="ECO:0000313" key="3">
    <source>
        <dbReference type="Proteomes" id="UP001327560"/>
    </source>
</evidence>
<dbReference type="PANTHER" id="PTHR46610">
    <property type="entry name" value="OS05G0181300 PROTEIN"/>
    <property type="match status" value="1"/>
</dbReference>
<gene>
    <name evidence="2" type="ORF">Cni_G17795</name>
</gene>
<organism evidence="2 3">
    <name type="scientific">Canna indica</name>
    <name type="common">Indian-shot</name>
    <dbReference type="NCBI Taxonomy" id="4628"/>
    <lineage>
        <taxon>Eukaryota</taxon>
        <taxon>Viridiplantae</taxon>
        <taxon>Streptophyta</taxon>
        <taxon>Embryophyta</taxon>
        <taxon>Tracheophyta</taxon>
        <taxon>Spermatophyta</taxon>
        <taxon>Magnoliopsida</taxon>
        <taxon>Liliopsida</taxon>
        <taxon>Zingiberales</taxon>
        <taxon>Cannaceae</taxon>
        <taxon>Canna</taxon>
    </lineage>
</organism>